<evidence type="ECO:0000313" key="4">
    <source>
        <dbReference type="EMBL" id="KAK1636348.1"/>
    </source>
</evidence>
<protein>
    <recommendedName>
        <fullName evidence="3">NACHT domain-containing protein</fullName>
    </recommendedName>
</protein>
<feature type="coiled-coil region" evidence="2">
    <location>
        <begin position="39"/>
        <end position="66"/>
    </location>
</feature>
<organism evidence="4 5">
    <name type="scientific">Colletotrichum phormii</name>
    <dbReference type="NCBI Taxonomy" id="359342"/>
    <lineage>
        <taxon>Eukaryota</taxon>
        <taxon>Fungi</taxon>
        <taxon>Dikarya</taxon>
        <taxon>Ascomycota</taxon>
        <taxon>Pezizomycotina</taxon>
        <taxon>Sordariomycetes</taxon>
        <taxon>Hypocreomycetidae</taxon>
        <taxon>Glomerellales</taxon>
        <taxon>Glomerellaceae</taxon>
        <taxon>Colletotrichum</taxon>
        <taxon>Colletotrichum acutatum species complex</taxon>
    </lineage>
</organism>
<dbReference type="Gene3D" id="3.40.50.300">
    <property type="entry name" value="P-loop containing nucleotide triphosphate hydrolases"/>
    <property type="match status" value="1"/>
</dbReference>
<proteinExistence type="predicted"/>
<evidence type="ECO:0000256" key="1">
    <source>
        <dbReference type="ARBA" id="ARBA00022737"/>
    </source>
</evidence>
<dbReference type="AlphaFoldDB" id="A0AAI9ZSS3"/>
<accession>A0AAI9ZSS3</accession>
<dbReference type="GeneID" id="85469394"/>
<dbReference type="PROSITE" id="PS50837">
    <property type="entry name" value="NACHT"/>
    <property type="match status" value="1"/>
</dbReference>
<dbReference type="Proteomes" id="UP001243989">
    <property type="component" value="Unassembled WGS sequence"/>
</dbReference>
<comment type="caution">
    <text evidence="4">The sequence shown here is derived from an EMBL/GenBank/DDBJ whole genome shotgun (WGS) entry which is preliminary data.</text>
</comment>
<evidence type="ECO:0000313" key="5">
    <source>
        <dbReference type="Proteomes" id="UP001243989"/>
    </source>
</evidence>
<feature type="domain" description="NACHT" evidence="3">
    <location>
        <begin position="102"/>
        <end position="248"/>
    </location>
</feature>
<keyword evidence="2" id="KW-0175">Coiled coil</keyword>
<gene>
    <name evidence="4" type="ORF">BDP81DRAFT_320495</name>
</gene>
<dbReference type="EMBL" id="JAHMHQ010000011">
    <property type="protein sequence ID" value="KAK1636348.1"/>
    <property type="molecule type" value="Genomic_DNA"/>
</dbReference>
<dbReference type="InterPro" id="IPR056884">
    <property type="entry name" value="NPHP3-like_N"/>
</dbReference>
<dbReference type="Pfam" id="PF24883">
    <property type="entry name" value="NPHP3_N"/>
    <property type="match status" value="1"/>
</dbReference>
<dbReference type="InterPro" id="IPR027417">
    <property type="entry name" value="P-loop_NTPase"/>
</dbReference>
<keyword evidence="5" id="KW-1185">Reference proteome</keyword>
<dbReference type="InterPro" id="IPR007111">
    <property type="entry name" value="NACHT_NTPase"/>
</dbReference>
<dbReference type="PANTHER" id="PTHR10039">
    <property type="entry name" value="AMELOGENIN"/>
    <property type="match status" value="1"/>
</dbReference>
<evidence type="ECO:0000256" key="2">
    <source>
        <dbReference type="SAM" id="Coils"/>
    </source>
</evidence>
<name>A0AAI9ZSS3_9PEZI</name>
<reference evidence="4" key="1">
    <citation type="submission" date="2021-06" db="EMBL/GenBank/DDBJ databases">
        <title>Comparative genomics, transcriptomics and evolutionary studies reveal genomic signatures of adaptation to plant cell wall in hemibiotrophic fungi.</title>
        <authorList>
            <consortium name="DOE Joint Genome Institute"/>
            <person name="Baroncelli R."/>
            <person name="Diaz J.F."/>
            <person name="Benocci T."/>
            <person name="Peng M."/>
            <person name="Battaglia E."/>
            <person name="Haridas S."/>
            <person name="Andreopoulos W."/>
            <person name="Labutti K."/>
            <person name="Pangilinan J."/>
            <person name="Floch G.L."/>
            <person name="Makela M.R."/>
            <person name="Henrissat B."/>
            <person name="Grigoriev I.V."/>
            <person name="Crouch J.A."/>
            <person name="De Vries R.P."/>
            <person name="Sukno S.A."/>
            <person name="Thon M.R."/>
        </authorList>
    </citation>
    <scope>NUCLEOTIDE SEQUENCE</scope>
    <source>
        <strain evidence="4">CBS 102054</strain>
    </source>
</reference>
<keyword evidence="1" id="KW-0677">Repeat</keyword>
<sequence length="311" mass="35522">MADPLFITTGVLGFMSFGIEVAQSLYKYYTAVKSQPSNIQHTLLKLQQLEALLEQLRSHIEERQSRPEGVELVKTIKPFHPGTGLWLVRGASFLNWLHHPKSFLWLKGFAGCGKSVLSTTVIEHTLRRRGFDRNSRVGVSFFFLTFNDDTKQSTSALLRALILQLSAQLGSTPTALQRLFQNYRSGAPPDPSLVECIHQILRMFEDVYIIIDALDESPRDSHRGDMLETLTEMRAWLDCSLHLLVTSRDEPDIKDELQAASEDMVHLKNDDIDKDIALFVTEHLERNRRLRKWMPYFAEIETVLVQKAGVV</sequence>
<dbReference type="PANTHER" id="PTHR10039:SF16">
    <property type="entry name" value="GPI INOSITOL-DEACYLASE"/>
    <property type="match status" value="1"/>
</dbReference>
<evidence type="ECO:0000259" key="3">
    <source>
        <dbReference type="PROSITE" id="PS50837"/>
    </source>
</evidence>
<dbReference type="RefSeq" id="XP_060444955.1">
    <property type="nucleotide sequence ID" value="XM_060584532.1"/>
</dbReference>
<dbReference type="SUPFAM" id="SSF52540">
    <property type="entry name" value="P-loop containing nucleoside triphosphate hydrolases"/>
    <property type="match status" value="1"/>
</dbReference>